<sequence length="391" mass="40672">MNDVLRTLREARPAELSPDAPVDEGVRRAELARAMAAPAGDRTREARVPRRSRVRPMWGLGLAGAVAAASVGVVAVTSGGDGGAPGTPGHGTQAGPGERPMDARTVLLAAAEKLDGASEPAGAYWHKVVVGSDSMMATGAGGERYSVLLNEKSEEWAPAKPGGKMVARQQRLGAAPATKADAAAWKRAGSPSTLSLQVAIQPSGKGGYKAMKVSTGPGPVETSRTALVGGDKVYWLGRNVSMKQLQSLPGDPVRLKKELLRWYGGHDTESSSMPMKADAWLFRVAGSLVTELPVTPKVRAGAFRMLAGLKTVQSVGKVTDVKGRTGNAIGMVEKEPSGVVRQLLVIDPASGKALAEERVLVTPSAKEPRPAGTVLGSTAVIAMEWTDSAPK</sequence>
<organism evidence="3 4">
    <name type="scientific">Actinomadura napierensis</name>
    <dbReference type="NCBI Taxonomy" id="267854"/>
    <lineage>
        <taxon>Bacteria</taxon>
        <taxon>Bacillati</taxon>
        <taxon>Actinomycetota</taxon>
        <taxon>Actinomycetes</taxon>
        <taxon>Streptosporangiales</taxon>
        <taxon>Thermomonosporaceae</taxon>
        <taxon>Actinomadura</taxon>
    </lineage>
</organism>
<dbReference type="EMBL" id="BAAAMR010000019">
    <property type="protein sequence ID" value="GAA2133328.1"/>
    <property type="molecule type" value="Genomic_DNA"/>
</dbReference>
<dbReference type="Proteomes" id="UP001501020">
    <property type="component" value="Unassembled WGS sequence"/>
</dbReference>
<keyword evidence="2" id="KW-0812">Transmembrane</keyword>
<name>A0ABN2YWK2_9ACTN</name>
<dbReference type="RefSeq" id="WP_344265752.1">
    <property type="nucleotide sequence ID" value="NZ_BAAAMR010000019.1"/>
</dbReference>
<evidence type="ECO:0000256" key="1">
    <source>
        <dbReference type="SAM" id="MobiDB-lite"/>
    </source>
</evidence>
<accession>A0ABN2YWK2</accession>
<feature type="compositionally biased region" description="Basic and acidic residues" evidence="1">
    <location>
        <begin position="1"/>
        <end position="13"/>
    </location>
</feature>
<evidence type="ECO:0008006" key="5">
    <source>
        <dbReference type="Google" id="ProtNLM"/>
    </source>
</evidence>
<feature type="compositionally biased region" description="Gly residues" evidence="1">
    <location>
        <begin position="79"/>
        <end position="94"/>
    </location>
</feature>
<evidence type="ECO:0000313" key="3">
    <source>
        <dbReference type="EMBL" id="GAA2133328.1"/>
    </source>
</evidence>
<evidence type="ECO:0000256" key="2">
    <source>
        <dbReference type="SAM" id="Phobius"/>
    </source>
</evidence>
<dbReference type="NCBIfam" id="NF038083">
    <property type="entry name" value="CU044_5270_fam"/>
    <property type="match status" value="1"/>
</dbReference>
<feature type="region of interest" description="Disordered" evidence="1">
    <location>
        <begin position="1"/>
        <end position="21"/>
    </location>
</feature>
<evidence type="ECO:0000313" key="4">
    <source>
        <dbReference type="Proteomes" id="UP001501020"/>
    </source>
</evidence>
<keyword evidence="4" id="KW-1185">Reference proteome</keyword>
<protein>
    <recommendedName>
        <fullName evidence="5">MucB/RseB N-terminal domain-containing protein</fullName>
    </recommendedName>
</protein>
<keyword evidence="2" id="KW-1133">Transmembrane helix</keyword>
<proteinExistence type="predicted"/>
<keyword evidence="2" id="KW-0472">Membrane</keyword>
<feature type="region of interest" description="Disordered" evidence="1">
    <location>
        <begin position="79"/>
        <end position="99"/>
    </location>
</feature>
<reference evidence="3 4" key="1">
    <citation type="journal article" date="2019" name="Int. J. Syst. Evol. Microbiol.">
        <title>The Global Catalogue of Microorganisms (GCM) 10K type strain sequencing project: providing services to taxonomists for standard genome sequencing and annotation.</title>
        <authorList>
            <consortium name="The Broad Institute Genomics Platform"/>
            <consortium name="The Broad Institute Genome Sequencing Center for Infectious Disease"/>
            <person name="Wu L."/>
            <person name="Ma J."/>
        </authorList>
    </citation>
    <scope>NUCLEOTIDE SEQUENCE [LARGE SCALE GENOMIC DNA]</scope>
    <source>
        <strain evidence="3 4">JCM 13850</strain>
    </source>
</reference>
<feature type="transmembrane region" description="Helical" evidence="2">
    <location>
        <begin position="57"/>
        <end position="76"/>
    </location>
</feature>
<dbReference type="InterPro" id="IPR047789">
    <property type="entry name" value="CU044_5270-like"/>
</dbReference>
<gene>
    <name evidence="3" type="ORF">GCM10009727_26650</name>
</gene>
<comment type="caution">
    <text evidence="3">The sequence shown here is derived from an EMBL/GenBank/DDBJ whole genome shotgun (WGS) entry which is preliminary data.</text>
</comment>